<gene>
    <name evidence="2" type="ORF">S01H4_24226</name>
</gene>
<keyword evidence="1" id="KW-1133">Transmembrane helix</keyword>
<accession>X1CI97</accession>
<sequence length="61" mass="6713">MIDMDGVYEYQMRSPYFASSPEISKTAIVGAVTTPQKLAPDYSLWIPLVAGTLIAYLATKK</sequence>
<organism evidence="2">
    <name type="scientific">marine sediment metagenome</name>
    <dbReference type="NCBI Taxonomy" id="412755"/>
    <lineage>
        <taxon>unclassified sequences</taxon>
        <taxon>metagenomes</taxon>
        <taxon>ecological metagenomes</taxon>
    </lineage>
</organism>
<evidence type="ECO:0000313" key="2">
    <source>
        <dbReference type="EMBL" id="GAG83966.1"/>
    </source>
</evidence>
<reference evidence="2" key="1">
    <citation type="journal article" date="2014" name="Front. Microbiol.">
        <title>High frequency of phylogenetically diverse reductive dehalogenase-homologous genes in deep subseafloor sedimentary metagenomes.</title>
        <authorList>
            <person name="Kawai M."/>
            <person name="Futagami T."/>
            <person name="Toyoda A."/>
            <person name="Takaki Y."/>
            <person name="Nishi S."/>
            <person name="Hori S."/>
            <person name="Arai W."/>
            <person name="Tsubouchi T."/>
            <person name="Morono Y."/>
            <person name="Uchiyama I."/>
            <person name="Ito T."/>
            <person name="Fujiyama A."/>
            <person name="Inagaki F."/>
            <person name="Takami H."/>
        </authorList>
    </citation>
    <scope>NUCLEOTIDE SEQUENCE</scope>
    <source>
        <strain evidence="2">Expedition CK06-06</strain>
    </source>
</reference>
<feature type="transmembrane region" description="Helical" evidence="1">
    <location>
        <begin position="42"/>
        <end position="59"/>
    </location>
</feature>
<keyword evidence="1" id="KW-0472">Membrane</keyword>
<evidence type="ECO:0000256" key="1">
    <source>
        <dbReference type="SAM" id="Phobius"/>
    </source>
</evidence>
<protein>
    <submittedName>
        <fullName evidence="2">Uncharacterized protein</fullName>
    </submittedName>
</protein>
<comment type="caution">
    <text evidence="2">The sequence shown here is derived from an EMBL/GenBank/DDBJ whole genome shotgun (WGS) entry which is preliminary data.</text>
</comment>
<name>X1CI97_9ZZZZ</name>
<proteinExistence type="predicted"/>
<dbReference type="AlphaFoldDB" id="X1CI97"/>
<dbReference type="EMBL" id="BART01011351">
    <property type="protein sequence ID" value="GAG83966.1"/>
    <property type="molecule type" value="Genomic_DNA"/>
</dbReference>
<keyword evidence="1" id="KW-0812">Transmembrane</keyword>